<evidence type="ECO:0000259" key="2">
    <source>
        <dbReference type="Pfam" id="PF20236"/>
    </source>
</evidence>
<name>A0A409YGT3_9AGAR</name>
<dbReference type="EMBL" id="NHTK01001181">
    <property type="protein sequence ID" value="PPR02229.1"/>
    <property type="molecule type" value="Genomic_DNA"/>
</dbReference>
<gene>
    <name evidence="3" type="ORF">CVT24_011457</name>
</gene>
<dbReference type="Pfam" id="PF20236">
    <property type="entry name" value="DUF6593"/>
    <property type="match status" value="1"/>
</dbReference>
<comment type="caution">
    <text evidence="3">The sequence shown here is derived from an EMBL/GenBank/DDBJ whole genome shotgun (WGS) entry which is preliminary data.</text>
</comment>
<feature type="domain" description="DUF6593" evidence="2">
    <location>
        <begin position="115"/>
        <end position="265"/>
    </location>
</feature>
<feature type="region of interest" description="Disordered" evidence="1">
    <location>
        <begin position="1"/>
        <end position="36"/>
    </location>
</feature>
<evidence type="ECO:0000256" key="1">
    <source>
        <dbReference type="SAM" id="MobiDB-lite"/>
    </source>
</evidence>
<keyword evidence="4" id="KW-1185">Reference proteome</keyword>
<evidence type="ECO:0000313" key="4">
    <source>
        <dbReference type="Proteomes" id="UP000284842"/>
    </source>
</evidence>
<dbReference type="InParanoid" id="A0A409YGT3"/>
<organism evidence="3 4">
    <name type="scientific">Panaeolus cyanescens</name>
    <dbReference type="NCBI Taxonomy" id="181874"/>
    <lineage>
        <taxon>Eukaryota</taxon>
        <taxon>Fungi</taxon>
        <taxon>Dikarya</taxon>
        <taxon>Basidiomycota</taxon>
        <taxon>Agaricomycotina</taxon>
        <taxon>Agaricomycetes</taxon>
        <taxon>Agaricomycetidae</taxon>
        <taxon>Agaricales</taxon>
        <taxon>Agaricineae</taxon>
        <taxon>Galeropsidaceae</taxon>
        <taxon>Panaeolus</taxon>
    </lineage>
</organism>
<proteinExistence type="predicted"/>
<accession>A0A409YGT3</accession>
<protein>
    <recommendedName>
        <fullName evidence="2">DUF6593 domain-containing protein</fullName>
    </recommendedName>
</protein>
<dbReference type="OrthoDB" id="3174721at2759"/>
<dbReference type="AlphaFoldDB" id="A0A409YGT3"/>
<dbReference type="Proteomes" id="UP000284842">
    <property type="component" value="Unassembled WGS sequence"/>
</dbReference>
<dbReference type="InterPro" id="IPR046528">
    <property type="entry name" value="DUF6593"/>
</dbReference>
<reference evidence="3 4" key="1">
    <citation type="journal article" date="2018" name="Evol. Lett.">
        <title>Horizontal gene cluster transfer increased hallucinogenic mushroom diversity.</title>
        <authorList>
            <person name="Reynolds H.T."/>
            <person name="Vijayakumar V."/>
            <person name="Gluck-Thaler E."/>
            <person name="Korotkin H.B."/>
            <person name="Matheny P.B."/>
            <person name="Slot J.C."/>
        </authorList>
    </citation>
    <scope>NUCLEOTIDE SEQUENCE [LARGE SCALE GENOMIC DNA]</scope>
    <source>
        <strain evidence="3 4">2629</strain>
    </source>
</reference>
<sequence length="279" mass="31495">MPTFHEEQAPGYSGLANRRSNETMDSSSIGELSSPEPAAPELAVWVWDEETQTSVPASHAAYLRSQMAQSPSPALPEESPPQYARARIPTLPVRYTFCQLSFNTMLLIPPAESQDTRPQYHISVNMNCFVPTSFITTIHRGAIAYGRAVAEFEMGISVEKGRVRFGRYENDISAILDKADKNINHTKWTWRPPKVRHRLTWDCRSVPFTCHSIGPSPVLLATFTPRKLNRAIKRPSDPPVLEVSPEGQLHFDHLLLALLIVERKRLTPGKSMFFDRMID</sequence>
<evidence type="ECO:0000313" key="3">
    <source>
        <dbReference type="EMBL" id="PPR02229.1"/>
    </source>
</evidence>